<comment type="similarity">
    <text evidence="2 8">Belongs to the Casparian strip membrane proteins (CASP) family.</text>
</comment>
<feature type="transmembrane region" description="Helical" evidence="8">
    <location>
        <begin position="133"/>
        <end position="156"/>
    </location>
</feature>
<evidence type="ECO:0000259" key="10">
    <source>
        <dbReference type="Pfam" id="PF04535"/>
    </source>
</evidence>
<organism evidence="11 12">
    <name type="scientific">Daucus carota subsp. sativus</name>
    <name type="common">Carrot</name>
    <dbReference type="NCBI Taxonomy" id="79200"/>
    <lineage>
        <taxon>Eukaryota</taxon>
        <taxon>Viridiplantae</taxon>
        <taxon>Streptophyta</taxon>
        <taxon>Embryophyta</taxon>
        <taxon>Tracheophyta</taxon>
        <taxon>Spermatophyta</taxon>
        <taxon>Magnoliopsida</taxon>
        <taxon>eudicotyledons</taxon>
        <taxon>Gunneridae</taxon>
        <taxon>Pentapetalae</taxon>
        <taxon>asterids</taxon>
        <taxon>campanulids</taxon>
        <taxon>Apiales</taxon>
        <taxon>Apiaceae</taxon>
        <taxon>Apioideae</taxon>
        <taxon>Scandiceae</taxon>
        <taxon>Daucinae</taxon>
        <taxon>Daucus</taxon>
        <taxon>Daucus sect. Daucus</taxon>
    </lineage>
</organism>
<evidence type="ECO:0000313" key="12">
    <source>
        <dbReference type="Proteomes" id="UP000077755"/>
    </source>
</evidence>
<evidence type="ECO:0000256" key="7">
    <source>
        <dbReference type="ARBA" id="ARBA00023136"/>
    </source>
</evidence>
<evidence type="ECO:0000256" key="1">
    <source>
        <dbReference type="ARBA" id="ARBA00004651"/>
    </source>
</evidence>
<comment type="subcellular location">
    <subcellularLocation>
        <location evidence="1 8">Cell membrane</location>
        <topology evidence="1 8">Multi-pass membrane protein</topology>
    </subcellularLocation>
</comment>
<dbReference type="AlphaFoldDB" id="A0AAF1B0X6"/>
<feature type="region of interest" description="Disordered" evidence="9">
    <location>
        <begin position="1"/>
        <end position="26"/>
    </location>
</feature>
<evidence type="ECO:0000256" key="2">
    <source>
        <dbReference type="ARBA" id="ARBA00007651"/>
    </source>
</evidence>
<dbReference type="Proteomes" id="UP000077755">
    <property type="component" value="Chromosome 5"/>
</dbReference>
<evidence type="ECO:0000256" key="4">
    <source>
        <dbReference type="ARBA" id="ARBA00022475"/>
    </source>
</evidence>
<feature type="compositionally biased region" description="Low complexity" evidence="9">
    <location>
        <begin position="12"/>
        <end position="26"/>
    </location>
</feature>
<feature type="transmembrane region" description="Helical" evidence="8">
    <location>
        <begin position="176"/>
        <end position="197"/>
    </location>
</feature>
<proteinExistence type="inferred from homology"/>
<feature type="transmembrane region" description="Helical" evidence="8">
    <location>
        <begin position="62"/>
        <end position="80"/>
    </location>
</feature>
<reference evidence="11" key="1">
    <citation type="journal article" date="2016" name="Nat. Genet.">
        <title>A high-quality carrot genome assembly provides new insights into carotenoid accumulation and asterid genome evolution.</title>
        <authorList>
            <person name="Iorizzo M."/>
            <person name="Ellison S."/>
            <person name="Senalik D."/>
            <person name="Zeng P."/>
            <person name="Satapoomin P."/>
            <person name="Huang J."/>
            <person name="Bowman M."/>
            <person name="Iovene M."/>
            <person name="Sanseverino W."/>
            <person name="Cavagnaro P."/>
            <person name="Yildiz M."/>
            <person name="Macko-Podgorni A."/>
            <person name="Moranska E."/>
            <person name="Grzebelus E."/>
            <person name="Grzebelus D."/>
            <person name="Ashrafi H."/>
            <person name="Zheng Z."/>
            <person name="Cheng S."/>
            <person name="Spooner D."/>
            <person name="Van Deynze A."/>
            <person name="Simon P."/>
        </authorList>
    </citation>
    <scope>NUCLEOTIDE SEQUENCE</scope>
    <source>
        <tissue evidence="11">Leaf</tissue>
    </source>
</reference>
<keyword evidence="7 8" id="KW-0472">Membrane</keyword>
<evidence type="ECO:0000256" key="6">
    <source>
        <dbReference type="ARBA" id="ARBA00022989"/>
    </source>
</evidence>
<dbReference type="Pfam" id="PF04535">
    <property type="entry name" value="CASP_dom"/>
    <property type="match status" value="1"/>
</dbReference>
<accession>A0AAF1B0X6</accession>
<keyword evidence="6 8" id="KW-1133">Transmembrane helix</keyword>
<evidence type="ECO:0000256" key="3">
    <source>
        <dbReference type="ARBA" id="ARBA00011489"/>
    </source>
</evidence>
<evidence type="ECO:0000256" key="5">
    <source>
        <dbReference type="ARBA" id="ARBA00022692"/>
    </source>
</evidence>
<comment type="subunit">
    <text evidence="3 8">Homodimer and heterodimers.</text>
</comment>
<keyword evidence="4 8" id="KW-1003">Cell membrane</keyword>
<evidence type="ECO:0000256" key="8">
    <source>
        <dbReference type="RuleBase" id="RU361233"/>
    </source>
</evidence>
<dbReference type="GO" id="GO:0005886">
    <property type="term" value="C:plasma membrane"/>
    <property type="evidence" value="ECO:0007669"/>
    <property type="project" value="UniProtKB-SubCell"/>
</dbReference>
<keyword evidence="5 8" id="KW-0812">Transmembrane</keyword>
<dbReference type="InterPro" id="IPR006702">
    <property type="entry name" value="CASP_dom"/>
</dbReference>
<dbReference type="EMBL" id="CP093347">
    <property type="protein sequence ID" value="WOH01970.1"/>
    <property type="molecule type" value="Genomic_DNA"/>
</dbReference>
<gene>
    <name evidence="11" type="ORF">DCAR_0521357</name>
</gene>
<protein>
    <recommendedName>
        <fullName evidence="8">CASP-like protein</fullName>
    </recommendedName>
</protein>
<feature type="domain" description="Casparian strip membrane protein" evidence="10">
    <location>
        <begin position="55"/>
        <end position="187"/>
    </location>
</feature>
<feature type="transmembrane region" description="Helical" evidence="8">
    <location>
        <begin position="96"/>
        <end position="112"/>
    </location>
</feature>
<dbReference type="PANTHER" id="PTHR33573">
    <property type="entry name" value="CASP-LIKE PROTEIN 4A4"/>
    <property type="match status" value="1"/>
</dbReference>
<name>A0AAF1B0X6_DAUCS</name>
<evidence type="ECO:0000313" key="11">
    <source>
        <dbReference type="EMBL" id="WOH01970.1"/>
    </source>
</evidence>
<sequence length="205" mass="22393">MSNLEEAPQEKAGASQPMQAQAAGPAPVSADLENQRAVHDGFGVAAIVNKWNRDDKLKRASWALRGIALLFSLVSFLVMACNKHGGWENFDNYEEYQYLLAIAILSTLYTGAQVARQVQELRTGKEYLSPRMLVVLNFIGDQIMAYLLMSAASAAVPLTNRMREGSDTIFTDSSSSAISMAFLAFFALALAALVSGYKLCTYSYI</sequence>
<dbReference type="PANTHER" id="PTHR33573:SF57">
    <property type="entry name" value="CASP-LIKE PROTEIN 4B1"/>
    <property type="match status" value="1"/>
</dbReference>
<dbReference type="KEGG" id="dcr:108221078"/>
<reference evidence="11" key="2">
    <citation type="submission" date="2022-03" db="EMBL/GenBank/DDBJ databases">
        <title>Draft title - Genomic analysis of global carrot germplasm unveils the trajectory of domestication and the origin of high carotenoid orange carrot.</title>
        <authorList>
            <person name="Iorizzo M."/>
            <person name="Ellison S."/>
            <person name="Senalik D."/>
            <person name="Macko-Podgorni A."/>
            <person name="Grzebelus D."/>
            <person name="Bostan H."/>
            <person name="Rolling W."/>
            <person name="Curaba J."/>
            <person name="Simon P."/>
        </authorList>
    </citation>
    <scope>NUCLEOTIDE SEQUENCE</scope>
    <source>
        <tissue evidence="11">Leaf</tissue>
    </source>
</reference>
<evidence type="ECO:0000256" key="9">
    <source>
        <dbReference type="SAM" id="MobiDB-lite"/>
    </source>
</evidence>
<keyword evidence="12" id="KW-1185">Reference proteome</keyword>